<dbReference type="InterPro" id="IPR033942">
    <property type="entry name" value="IMPase"/>
</dbReference>
<name>A0A7G6X0D1_9ACTN</name>
<evidence type="ECO:0000256" key="6">
    <source>
        <dbReference type="PIRSR" id="PIRSR600760-2"/>
    </source>
</evidence>
<dbReference type="PANTHER" id="PTHR20854:SF4">
    <property type="entry name" value="INOSITOL-1-MONOPHOSPHATASE-RELATED"/>
    <property type="match status" value="1"/>
</dbReference>
<dbReference type="SUPFAM" id="SSF56655">
    <property type="entry name" value="Carbohydrate phosphatase"/>
    <property type="match status" value="1"/>
</dbReference>
<evidence type="ECO:0000313" key="8">
    <source>
        <dbReference type="EMBL" id="QNE19696.1"/>
    </source>
</evidence>
<dbReference type="AlphaFoldDB" id="A0A7G6X0D1"/>
<evidence type="ECO:0000313" key="9">
    <source>
        <dbReference type="Proteomes" id="UP000515563"/>
    </source>
</evidence>
<keyword evidence="5 6" id="KW-0460">Magnesium</keyword>
<keyword evidence="3 6" id="KW-0479">Metal-binding</keyword>
<gene>
    <name evidence="8" type="ORF">F1D05_19430</name>
</gene>
<dbReference type="InterPro" id="IPR020583">
    <property type="entry name" value="Inositol_monoP_metal-BS"/>
</dbReference>
<dbReference type="Gene3D" id="3.30.540.10">
    <property type="entry name" value="Fructose-1,6-Bisphosphatase, subunit A, domain 1"/>
    <property type="match status" value="1"/>
</dbReference>
<comment type="cofactor">
    <cofactor evidence="2 6 7">
        <name>Mg(2+)</name>
        <dbReference type="ChEBI" id="CHEBI:18420"/>
    </cofactor>
</comment>
<dbReference type="GO" id="GO:0008934">
    <property type="term" value="F:inositol monophosphate 1-phosphatase activity"/>
    <property type="evidence" value="ECO:0007669"/>
    <property type="project" value="InterPro"/>
</dbReference>
<evidence type="ECO:0000256" key="2">
    <source>
        <dbReference type="ARBA" id="ARBA00001946"/>
    </source>
</evidence>
<organism evidence="8 9">
    <name type="scientific">Kribbella qitaiheensis</name>
    <dbReference type="NCBI Taxonomy" id="1544730"/>
    <lineage>
        <taxon>Bacteria</taxon>
        <taxon>Bacillati</taxon>
        <taxon>Actinomycetota</taxon>
        <taxon>Actinomycetes</taxon>
        <taxon>Propionibacteriales</taxon>
        <taxon>Kribbellaceae</taxon>
        <taxon>Kribbella</taxon>
    </lineage>
</organism>
<dbReference type="Gene3D" id="3.40.190.80">
    <property type="match status" value="1"/>
</dbReference>
<feature type="binding site" evidence="6">
    <location>
        <position position="66"/>
    </location>
    <ligand>
        <name>Mg(2+)</name>
        <dbReference type="ChEBI" id="CHEBI:18420"/>
        <label>1</label>
        <note>catalytic</note>
    </ligand>
</feature>
<dbReference type="EMBL" id="CP043661">
    <property type="protein sequence ID" value="QNE19696.1"/>
    <property type="molecule type" value="Genomic_DNA"/>
</dbReference>
<feature type="binding site" evidence="6">
    <location>
        <position position="214"/>
    </location>
    <ligand>
        <name>Mg(2+)</name>
        <dbReference type="ChEBI" id="CHEBI:18420"/>
        <label>1</label>
        <note>catalytic</note>
    </ligand>
</feature>
<dbReference type="CDD" id="cd01639">
    <property type="entry name" value="IMPase"/>
    <property type="match status" value="1"/>
</dbReference>
<feature type="binding site" evidence="6">
    <location>
        <position position="83"/>
    </location>
    <ligand>
        <name>Mg(2+)</name>
        <dbReference type="ChEBI" id="CHEBI:18420"/>
        <label>1</label>
        <note>catalytic</note>
    </ligand>
</feature>
<dbReference type="EC" id="3.1.3.25" evidence="7"/>
<reference evidence="9" key="1">
    <citation type="submission" date="2019-09" db="EMBL/GenBank/DDBJ databases">
        <title>Antimicrobial potential of Antarctic Bacteria.</title>
        <authorList>
            <person name="Benaud N."/>
            <person name="Edwards R.J."/>
            <person name="Ferrari B.C."/>
        </authorList>
    </citation>
    <scope>NUCLEOTIDE SEQUENCE [LARGE SCALE GENOMIC DNA]</scope>
    <source>
        <strain evidence="9">SPB151</strain>
    </source>
</reference>
<evidence type="ECO:0000256" key="5">
    <source>
        <dbReference type="ARBA" id="ARBA00022842"/>
    </source>
</evidence>
<dbReference type="GO" id="GO:0046872">
    <property type="term" value="F:metal ion binding"/>
    <property type="evidence" value="ECO:0007669"/>
    <property type="project" value="UniProtKB-KW"/>
</dbReference>
<comment type="catalytic activity">
    <reaction evidence="1 7">
        <text>a myo-inositol phosphate + H2O = myo-inositol + phosphate</text>
        <dbReference type="Rhea" id="RHEA:24056"/>
        <dbReference type="ChEBI" id="CHEBI:15377"/>
        <dbReference type="ChEBI" id="CHEBI:17268"/>
        <dbReference type="ChEBI" id="CHEBI:43474"/>
        <dbReference type="ChEBI" id="CHEBI:84139"/>
        <dbReference type="EC" id="3.1.3.25"/>
    </reaction>
</comment>
<dbReference type="Pfam" id="PF00459">
    <property type="entry name" value="Inositol_P"/>
    <property type="match status" value="1"/>
</dbReference>
<dbReference type="Proteomes" id="UP000515563">
    <property type="component" value="Chromosome"/>
</dbReference>
<keyword evidence="4 7" id="KW-0378">Hydrolase</keyword>
<proteinExistence type="inferred from homology"/>
<evidence type="ECO:0000256" key="4">
    <source>
        <dbReference type="ARBA" id="ARBA00022801"/>
    </source>
</evidence>
<reference evidence="8 9" key="2">
    <citation type="journal article" date="2020" name="Microbiol. Resour. Announc.">
        <title>Antarctic desert soil bacteria exhibit high novel natural product potential, evaluated through long-read genome sequencing and comparative genomics.</title>
        <authorList>
            <person name="Benaud N."/>
            <person name="Edwards R.J."/>
            <person name="Amos T.G."/>
            <person name="D'Agostino P.M."/>
            <person name="Gutierrez-Chavez C."/>
            <person name="Montgomery K."/>
            <person name="Nicetic I."/>
            <person name="Ferrari B.C."/>
        </authorList>
    </citation>
    <scope>NUCLEOTIDE SEQUENCE [LARGE SCALE GENOMIC DNA]</scope>
    <source>
        <strain evidence="8 9">SPB151</strain>
    </source>
</reference>
<evidence type="ECO:0000256" key="3">
    <source>
        <dbReference type="ARBA" id="ARBA00022723"/>
    </source>
</evidence>
<dbReference type="PANTHER" id="PTHR20854">
    <property type="entry name" value="INOSITOL MONOPHOSPHATASE"/>
    <property type="match status" value="1"/>
</dbReference>
<comment type="similarity">
    <text evidence="7">Belongs to the inositol monophosphatase superfamily.</text>
</comment>
<keyword evidence="9" id="KW-1185">Reference proteome</keyword>
<dbReference type="RefSeq" id="WP_185441636.1">
    <property type="nucleotide sequence ID" value="NZ_CP043661.1"/>
</dbReference>
<dbReference type="GO" id="GO:0006020">
    <property type="term" value="P:inositol metabolic process"/>
    <property type="evidence" value="ECO:0007669"/>
    <property type="project" value="TreeGrafter"/>
</dbReference>
<evidence type="ECO:0000256" key="7">
    <source>
        <dbReference type="RuleBase" id="RU364068"/>
    </source>
</evidence>
<dbReference type="GO" id="GO:0007165">
    <property type="term" value="P:signal transduction"/>
    <property type="evidence" value="ECO:0007669"/>
    <property type="project" value="TreeGrafter"/>
</dbReference>
<dbReference type="PROSITE" id="PS00629">
    <property type="entry name" value="IMP_1"/>
    <property type="match status" value="1"/>
</dbReference>
<dbReference type="PRINTS" id="PR00377">
    <property type="entry name" value="IMPHPHTASES"/>
</dbReference>
<dbReference type="InterPro" id="IPR000760">
    <property type="entry name" value="Inositol_monophosphatase-like"/>
</dbReference>
<evidence type="ECO:0000256" key="1">
    <source>
        <dbReference type="ARBA" id="ARBA00001033"/>
    </source>
</evidence>
<feature type="binding site" evidence="6">
    <location>
        <position position="86"/>
    </location>
    <ligand>
        <name>Mg(2+)</name>
        <dbReference type="ChEBI" id="CHEBI:18420"/>
        <label>1</label>
        <note>catalytic</note>
    </ligand>
</feature>
<dbReference type="KEGG" id="kqi:F1D05_19430"/>
<protein>
    <recommendedName>
        <fullName evidence="7">Inositol-1-monophosphatase</fullName>
        <ecNumber evidence="7">3.1.3.25</ecNumber>
    </recommendedName>
</protein>
<accession>A0A7G6X0D1</accession>
<sequence length="269" mass="28098">MTDLPALLATASEATDRASTIIRSRQPGDLTAKGDRDMASEVDYAVEQALRSFLADATPEIGFLGEEEGRTAGKSDELLWVLDPVDGTVNFVHGMPLVAVSLGLVAGDRSILGVIEMPFLGKHYAAADGLGATCNGQPIHRSTCASLSDSLIAIGDYAVGTSAPERNQVRLALTALLAANVQRIRMLGTAATDLAWVAEGNLDASVMFTNKPWDTSAGVLIAREAGVQVLDVDGSQHTFNSTGTVAVATPLAAELMDLIQQAQSATVPH</sequence>